<feature type="transmembrane region" description="Helical" evidence="7">
    <location>
        <begin position="59"/>
        <end position="82"/>
    </location>
</feature>
<dbReference type="Pfam" id="PF02779">
    <property type="entry name" value="Transket_pyr"/>
    <property type="match status" value="1"/>
</dbReference>
<dbReference type="SMART" id="SM00861">
    <property type="entry name" value="Transket_pyr"/>
    <property type="match status" value="1"/>
</dbReference>
<evidence type="ECO:0000256" key="7">
    <source>
        <dbReference type="SAM" id="Phobius"/>
    </source>
</evidence>
<evidence type="ECO:0000256" key="5">
    <source>
        <dbReference type="ARBA" id="ARBA00023052"/>
    </source>
</evidence>
<dbReference type="Pfam" id="PF02780">
    <property type="entry name" value="Transketolase_C"/>
    <property type="match status" value="1"/>
</dbReference>
<comment type="subunit">
    <text evidence="3">Heterodimer composed of an alpha and a beta subunit.</text>
</comment>
<dbReference type="SUPFAM" id="SSF52922">
    <property type="entry name" value="TK C-terminal domain-like"/>
    <property type="match status" value="1"/>
</dbReference>
<dbReference type="SUPFAM" id="SSF52518">
    <property type="entry name" value="Thiamin diphosphate-binding fold (THDP-binding)"/>
    <property type="match status" value="1"/>
</dbReference>
<dbReference type="AlphaFoldDB" id="A0A7C4BDH0"/>
<evidence type="ECO:0000256" key="1">
    <source>
        <dbReference type="ARBA" id="ARBA00001964"/>
    </source>
</evidence>
<accession>A0A7C4BDH0</accession>
<evidence type="ECO:0000256" key="6">
    <source>
        <dbReference type="ARBA" id="ARBA00048893"/>
    </source>
</evidence>
<sequence>MLVYKSFREELGKLLVEVGEKVENVVVVTADVGKPTRAMMFGERFKDRYFNVGIAEQHMIGFAAGLAVAGAIPIVTGFAVFIMRGWEQIRNSVARMNLNVKIVATHAGYSDHADGASHQALEDIALMRTLPNMVVVVPADVADLRRCFEKLVLRYRGPVYLRLGRDYAPPVTEDLDYEYEVGKAYLIREGYDVAIMGVGVVLHEALKAAEELARLGISTAVVNILNVKPIDAELIVSIAKKTGRVIVVEEHMVYGGVGGAVAEVLAQRCPVPMRVIGAETFGRSARSHEELLSYYGLDSRSIVKVALEMVKSGGGDS</sequence>
<dbReference type="InterPro" id="IPR005475">
    <property type="entry name" value="Transketolase-like_Pyr-bd"/>
</dbReference>
<comment type="caution">
    <text evidence="9">The sequence shown here is derived from an EMBL/GenBank/DDBJ whole genome shotgun (WGS) entry which is preliminary data.</text>
</comment>
<dbReference type="Gene3D" id="3.40.50.970">
    <property type="match status" value="1"/>
</dbReference>
<evidence type="ECO:0000256" key="3">
    <source>
        <dbReference type="ARBA" id="ARBA00011631"/>
    </source>
</evidence>
<feature type="domain" description="Transketolase-like pyrimidine-binding" evidence="8">
    <location>
        <begin position="5"/>
        <end position="171"/>
    </location>
</feature>
<evidence type="ECO:0000259" key="8">
    <source>
        <dbReference type="SMART" id="SM00861"/>
    </source>
</evidence>
<comment type="catalytic activity">
    <reaction evidence="6">
        <text>a 2-oxocarboxylate + 2 oxidized [2Fe-2S]-[ferredoxin] + CoA = an acyl-CoA + 2 reduced [2Fe-2S]-[ferredoxin] + CO2 + H(+)</text>
        <dbReference type="Rhea" id="RHEA:42316"/>
        <dbReference type="Rhea" id="RHEA-COMP:10000"/>
        <dbReference type="Rhea" id="RHEA-COMP:10001"/>
        <dbReference type="ChEBI" id="CHEBI:15378"/>
        <dbReference type="ChEBI" id="CHEBI:16526"/>
        <dbReference type="ChEBI" id="CHEBI:33737"/>
        <dbReference type="ChEBI" id="CHEBI:33738"/>
        <dbReference type="ChEBI" id="CHEBI:35179"/>
        <dbReference type="ChEBI" id="CHEBI:57287"/>
        <dbReference type="ChEBI" id="CHEBI:58342"/>
        <dbReference type="EC" id="1.2.7.11"/>
    </reaction>
</comment>
<dbReference type="InterPro" id="IPR029061">
    <property type="entry name" value="THDP-binding"/>
</dbReference>
<dbReference type="PANTHER" id="PTHR43825">
    <property type="entry name" value="PYRUVATE DEHYDROGENASE E1 COMPONENT"/>
    <property type="match status" value="1"/>
</dbReference>
<dbReference type="GO" id="GO:0018491">
    <property type="term" value="F:2-oxobutyrate synthase activity"/>
    <property type="evidence" value="ECO:0007669"/>
    <property type="project" value="UniProtKB-ARBA"/>
</dbReference>
<dbReference type="GO" id="GO:0019164">
    <property type="term" value="F:pyruvate synthase activity"/>
    <property type="evidence" value="ECO:0007669"/>
    <property type="project" value="UniProtKB-ARBA"/>
</dbReference>
<dbReference type="InterPro" id="IPR051157">
    <property type="entry name" value="PDH/Transketolase"/>
</dbReference>
<dbReference type="InterPro" id="IPR033248">
    <property type="entry name" value="Transketolase_C"/>
</dbReference>
<dbReference type="Gene3D" id="3.40.50.920">
    <property type="match status" value="1"/>
</dbReference>
<evidence type="ECO:0000256" key="2">
    <source>
        <dbReference type="ARBA" id="ARBA00007131"/>
    </source>
</evidence>
<dbReference type="FunFam" id="3.40.50.970:FF:000129">
    <property type="entry name" value="Transketolase"/>
    <property type="match status" value="1"/>
</dbReference>
<evidence type="ECO:0000313" key="9">
    <source>
        <dbReference type="EMBL" id="HGI87737.1"/>
    </source>
</evidence>
<comment type="similarity">
    <text evidence="2">Belongs to the transketolase family.</text>
</comment>
<name>A0A7C4BDH0_9CREN</name>
<proteinExistence type="inferred from homology"/>
<evidence type="ECO:0000256" key="4">
    <source>
        <dbReference type="ARBA" id="ARBA00012691"/>
    </source>
</evidence>
<reference evidence="9" key="1">
    <citation type="journal article" date="2020" name="mSystems">
        <title>Genome- and Community-Level Interaction Insights into Carbon Utilization and Element Cycling Functions of Hydrothermarchaeota in Hydrothermal Sediment.</title>
        <authorList>
            <person name="Zhou Z."/>
            <person name="Liu Y."/>
            <person name="Xu W."/>
            <person name="Pan J."/>
            <person name="Luo Z.H."/>
            <person name="Li M."/>
        </authorList>
    </citation>
    <scope>NUCLEOTIDE SEQUENCE [LARGE SCALE GENOMIC DNA]</scope>
    <source>
        <strain evidence="9">SpSt-732</strain>
    </source>
</reference>
<dbReference type="PANTHER" id="PTHR43825:SF1">
    <property type="entry name" value="TRANSKETOLASE-LIKE PYRIMIDINE-BINDING DOMAIN-CONTAINING PROTEIN"/>
    <property type="match status" value="1"/>
</dbReference>
<protein>
    <recommendedName>
        <fullName evidence="4">2-oxoacid oxidoreductase (ferredoxin)</fullName>
        <ecNumber evidence="4">1.2.7.11</ecNumber>
    </recommendedName>
</protein>
<dbReference type="EC" id="1.2.7.11" evidence="4"/>
<dbReference type="EMBL" id="DTFF01000043">
    <property type="protein sequence ID" value="HGI87737.1"/>
    <property type="molecule type" value="Genomic_DNA"/>
</dbReference>
<keyword evidence="7" id="KW-0812">Transmembrane</keyword>
<organism evidence="9">
    <name type="scientific">Ignisphaera aggregans</name>
    <dbReference type="NCBI Taxonomy" id="334771"/>
    <lineage>
        <taxon>Archaea</taxon>
        <taxon>Thermoproteota</taxon>
        <taxon>Thermoprotei</taxon>
        <taxon>Desulfurococcales</taxon>
        <taxon>Desulfurococcaceae</taxon>
        <taxon>Ignisphaera</taxon>
    </lineage>
</organism>
<keyword evidence="5" id="KW-0786">Thiamine pyrophosphate</keyword>
<comment type="cofactor">
    <cofactor evidence="1">
        <name>thiamine diphosphate</name>
        <dbReference type="ChEBI" id="CHEBI:58937"/>
    </cofactor>
</comment>
<gene>
    <name evidence="9" type="ORF">ENV14_05015</name>
</gene>
<dbReference type="InterPro" id="IPR009014">
    <property type="entry name" value="Transketo_C/PFOR_II"/>
</dbReference>
<keyword evidence="7" id="KW-0472">Membrane</keyword>
<dbReference type="CDD" id="cd07033">
    <property type="entry name" value="TPP_PYR_DXS_TK_like"/>
    <property type="match status" value="1"/>
</dbReference>
<keyword evidence="7" id="KW-1133">Transmembrane helix</keyword>